<gene>
    <name evidence="2" type="ORF">FHR33_003721</name>
</gene>
<dbReference type="GO" id="GO:0008081">
    <property type="term" value="F:phosphoric diester hydrolase activity"/>
    <property type="evidence" value="ECO:0007669"/>
    <property type="project" value="InterPro"/>
</dbReference>
<dbReference type="EMBL" id="JACIBV010000001">
    <property type="protein sequence ID" value="MBB3727861.1"/>
    <property type="molecule type" value="Genomic_DNA"/>
</dbReference>
<dbReference type="RefSeq" id="WP_183648997.1">
    <property type="nucleotide sequence ID" value="NZ_JACIBV010000001.1"/>
</dbReference>
<evidence type="ECO:0000256" key="1">
    <source>
        <dbReference type="SAM" id="SignalP"/>
    </source>
</evidence>
<evidence type="ECO:0000313" key="2">
    <source>
        <dbReference type="EMBL" id="MBB3727861.1"/>
    </source>
</evidence>
<dbReference type="SUPFAM" id="SSF51695">
    <property type="entry name" value="PLC-like phosphodiesterases"/>
    <property type="match status" value="1"/>
</dbReference>
<dbReference type="CDD" id="cd08589">
    <property type="entry name" value="PI-PLCc_SaPLC1_like"/>
    <property type="match status" value="1"/>
</dbReference>
<dbReference type="GeneID" id="95390138"/>
<reference evidence="2 3" key="1">
    <citation type="submission" date="2020-08" db="EMBL/GenBank/DDBJ databases">
        <title>Sequencing the genomes of 1000 actinobacteria strains.</title>
        <authorList>
            <person name="Klenk H.-P."/>
        </authorList>
    </citation>
    <scope>NUCLEOTIDE SEQUENCE [LARGE SCALE GENOMIC DNA]</scope>
    <source>
        <strain evidence="2 3">DSM 44320</strain>
    </source>
</reference>
<dbReference type="InterPro" id="IPR017946">
    <property type="entry name" value="PLC-like_Pdiesterase_TIM-brl"/>
</dbReference>
<keyword evidence="1" id="KW-0732">Signal</keyword>
<feature type="chain" id="PRO_5039489739" description="Calcium-dependent phosphoinositide phospholipase C" evidence="1">
    <location>
        <begin position="23"/>
        <end position="385"/>
    </location>
</feature>
<dbReference type="InterPro" id="IPR032075">
    <property type="entry name" value="PI-PLC-C1"/>
</dbReference>
<dbReference type="AlphaFoldDB" id="A0A7W5UZZ8"/>
<evidence type="ECO:0000313" key="3">
    <source>
        <dbReference type="Proteomes" id="UP000579945"/>
    </source>
</evidence>
<proteinExistence type="predicted"/>
<keyword evidence="3" id="KW-1185">Reference proteome</keyword>
<dbReference type="Pfam" id="PF16670">
    <property type="entry name" value="PI-PLC-C1"/>
    <property type="match status" value="1"/>
</dbReference>
<dbReference type="Gene3D" id="3.20.20.190">
    <property type="entry name" value="Phosphatidylinositol (PI) phosphodiesterase"/>
    <property type="match status" value="1"/>
</dbReference>
<dbReference type="Proteomes" id="UP000579945">
    <property type="component" value="Unassembled WGS sequence"/>
</dbReference>
<feature type="signal peptide" evidence="1">
    <location>
        <begin position="1"/>
        <end position="22"/>
    </location>
</feature>
<dbReference type="GO" id="GO:0006629">
    <property type="term" value="P:lipid metabolic process"/>
    <property type="evidence" value="ECO:0007669"/>
    <property type="project" value="InterPro"/>
</dbReference>
<sequence>MSRVTALLAATALAVLSSAAPAVGTTARSDVRINQIQTIATHNSYHREVTDAEKDVQRKTDANWWNLQYSHAALPHQFASQRVRGIELDVFPDPQGGLYSKPLVRRDAGLPPLDDPDLTKPGFKVLHWGDHDYATTCSALVTCLRQVRDWSDANPGHVPITILTELKTTDPAKEAVGGAKSGPWTAALLDALDAEIRTVFPDDRLITADDVRRPGLSLEESVLRHGWPRLSDSRGKVLFFMDNQSAAVQTPYLAGRPNLEGRVLFTNSRPGRPDAAFIGWNDPLGANTAQIQDFVRRGYYVRTRSDVPFTEARSGDTTRLKAALESGAQMISTDFPVIGLSARNGSDYVAELPGGAIARCNPLVAPRGCQDHRLEPRLSSQPQQR</sequence>
<organism evidence="2 3">
    <name type="scientific">Nonomuraea dietziae</name>
    <dbReference type="NCBI Taxonomy" id="65515"/>
    <lineage>
        <taxon>Bacteria</taxon>
        <taxon>Bacillati</taxon>
        <taxon>Actinomycetota</taxon>
        <taxon>Actinomycetes</taxon>
        <taxon>Streptosporangiales</taxon>
        <taxon>Streptosporangiaceae</taxon>
        <taxon>Nonomuraea</taxon>
    </lineage>
</organism>
<comment type="caution">
    <text evidence="2">The sequence shown here is derived from an EMBL/GenBank/DDBJ whole genome shotgun (WGS) entry which is preliminary data.</text>
</comment>
<accession>A0A7W5UZZ8</accession>
<evidence type="ECO:0008006" key="4">
    <source>
        <dbReference type="Google" id="ProtNLM"/>
    </source>
</evidence>
<name>A0A7W5UZZ8_9ACTN</name>
<protein>
    <recommendedName>
        <fullName evidence="4">Calcium-dependent phosphoinositide phospholipase C</fullName>
    </recommendedName>
</protein>